<keyword evidence="3" id="KW-1185">Reference proteome</keyword>
<organism evidence="2 3">
    <name type="scientific">Maribacter luteus</name>
    <dbReference type="NCBI Taxonomy" id="2594478"/>
    <lineage>
        <taxon>Bacteria</taxon>
        <taxon>Pseudomonadati</taxon>
        <taxon>Bacteroidota</taxon>
        <taxon>Flavobacteriia</taxon>
        <taxon>Flavobacteriales</taxon>
        <taxon>Flavobacteriaceae</taxon>
        <taxon>Maribacter</taxon>
    </lineage>
</organism>
<evidence type="ECO:0000313" key="2">
    <source>
        <dbReference type="EMBL" id="MRX64260.1"/>
    </source>
</evidence>
<gene>
    <name evidence="2" type="ORF">GJ691_08760</name>
</gene>
<keyword evidence="1" id="KW-0732">Signal</keyword>
<dbReference type="OrthoDB" id="893802at2"/>
<evidence type="ECO:0000256" key="1">
    <source>
        <dbReference type="SAM" id="SignalP"/>
    </source>
</evidence>
<evidence type="ECO:0000313" key="3">
    <source>
        <dbReference type="Proteomes" id="UP000443153"/>
    </source>
</evidence>
<accession>A0A6I2MP15</accession>
<evidence type="ECO:0008006" key="4">
    <source>
        <dbReference type="Google" id="ProtNLM"/>
    </source>
</evidence>
<dbReference type="EMBL" id="WKJH01000005">
    <property type="protein sequence ID" value="MRX64260.1"/>
    <property type="molecule type" value="Genomic_DNA"/>
</dbReference>
<dbReference type="Proteomes" id="UP000443153">
    <property type="component" value="Unassembled WGS sequence"/>
</dbReference>
<protein>
    <recommendedName>
        <fullName evidence="4">DUF4625 domain-containing protein</fullName>
    </recommendedName>
</protein>
<proteinExistence type="predicted"/>
<comment type="caution">
    <text evidence="2">The sequence shown here is derived from an EMBL/GenBank/DDBJ whole genome shotgun (WGS) entry which is preliminary data.</text>
</comment>
<feature type="chain" id="PRO_5026055528" description="DUF4625 domain-containing protein" evidence="1">
    <location>
        <begin position="23"/>
        <end position="139"/>
    </location>
</feature>
<reference evidence="2 3" key="1">
    <citation type="submission" date="2019-11" db="EMBL/GenBank/DDBJ databases">
        <title>Maribacter lutea sp. nov., a marine bacterium isolated from intertidal sand.</title>
        <authorList>
            <person name="Liu A."/>
        </authorList>
    </citation>
    <scope>NUCLEOTIDE SEQUENCE [LARGE SCALE GENOMIC DNA]</scope>
    <source>
        <strain evidence="2 3">RZ05</strain>
    </source>
</reference>
<feature type="signal peptide" evidence="1">
    <location>
        <begin position="1"/>
        <end position="22"/>
    </location>
</feature>
<sequence length="139" mass="15738">MKRSFLALCALAVALAFNSCDIDDDSPNFHFVPLQIVSVEMPDSFVLDETYQINVTYTIPDGCTYFEGFDVTKDDLTTREVVAIGSQRTDQEVCTEAIREVEGSFDFIVIHNEPYLFRFYNGDDTNGDPQFIEIEVPVN</sequence>
<dbReference type="RefSeq" id="WP_154365930.1">
    <property type="nucleotide sequence ID" value="NZ_CANMYZ010000001.1"/>
</dbReference>
<dbReference type="AlphaFoldDB" id="A0A6I2MP15"/>
<name>A0A6I2MP15_9FLAO</name>